<dbReference type="EMBL" id="CP047142">
    <property type="protein sequence ID" value="QHQ67929.1"/>
    <property type="molecule type" value="Genomic_DNA"/>
</dbReference>
<evidence type="ECO:0000313" key="15">
    <source>
        <dbReference type="Proteomes" id="UP000464915"/>
    </source>
</evidence>
<dbReference type="Proteomes" id="UP001194414">
    <property type="component" value="Unassembled WGS sequence"/>
</dbReference>
<dbReference type="NCBIfam" id="TIGR00573">
    <property type="entry name" value="dnaq"/>
    <property type="match status" value="1"/>
</dbReference>
<name>A0A120DI14_9LACO</name>
<evidence type="ECO:0000313" key="14">
    <source>
        <dbReference type="Proteomes" id="UP000324504"/>
    </source>
</evidence>
<evidence type="ECO:0000313" key="11">
    <source>
        <dbReference type="EMBL" id="MBI1708167.1"/>
    </source>
</evidence>
<dbReference type="GO" id="GO:0003677">
    <property type="term" value="F:DNA binding"/>
    <property type="evidence" value="ECO:0007669"/>
    <property type="project" value="InterPro"/>
</dbReference>
<dbReference type="FunFam" id="3.30.420.10:FF:000045">
    <property type="entry name" value="3'-5' exonuclease DinG"/>
    <property type="match status" value="1"/>
</dbReference>
<keyword evidence="1" id="KW-0808">Transferase</keyword>
<reference evidence="12 15" key="3">
    <citation type="submission" date="2019-12" db="EMBL/GenBank/DDBJ databases">
        <title>Complete Genome Sequences of Lactobacillus strains, C25 and P38, Isolated from Chicken Cecum.</title>
        <authorList>
            <person name="Hassan H.M."/>
            <person name="Mendoza M."/>
            <person name="Rezvani M."/>
            <person name="Koci M.D."/>
            <person name="Dickey A.N."/>
            <person name="Scholl E.H."/>
        </authorList>
    </citation>
    <scope>NUCLEOTIDE SEQUENCE [LARGE SCALE GENOMIC DNA]</scope>
    <source>
        <strain evidence="12 15">C25</strain>
    </source>
</reference>
<evidence type="ECO:0000256" key="1">
    <source>
        <dbReference type="ARBA" id="ARBA00022679"/>
    </source>
</evidence>
<feature type="domain" description="Exonuclease" evidence="8">
    <location>
        <begin position="128"/>
        <end position="295"/>
    </location>
</feature>
<dbReference type="Pfam" id="PF09707">
    <property type="entry name" value="Cas_Cas2CT1978"/>
    <property type="match status" value="1"/>
</dbReference>
<dbReference type="InterPro" id="IPR012337">
    <property type="entry name" value="RNaseH-like_sf"/>
</dbReference>
<evidence type="ECO:0000256" key="6">
    <source>
        <dbReference type="ARBA" id="ARBA00022932"/>
    </source>
</evidence>
<dbReference type="InterPro" id="IPR013520">
    <property type="entry name" value="Ribonucl_H"/>
</dbReference>
<organism evidence="10 13">
    <name type="scientific">Lactobacillus crispatus</name>
    <dbReference type="NCBI Taxonomy" id="47770"/>
    <lineage>
        <taxon>Bacteria</taxon>
        <taxon>Bacillati</taxon>
        <taxon>Bacillota</taxon>
        <taxon>Bacilli</taxon>
        <taxon>Lactobacillales</taxon>
        <taxon>Lactobacillaceae</taxon>
        <taxon>Lactobacillus</taxon>
    </lineage>
</organism>
<evidence type="ECO:0000256" key="7">
    <source>
        <dbReference type="ARBA" id="ARBA00070925"/>
    </source>
</evidence>
<dbReference type="EMBL" id="JACCPP010000021">
    <property type="protein sequence ID" value="MBI1708167.1"/>
    <property type="molecule type" value="Genomic_DNA"/>
</dbReference>
<proteinExistence type="predicted"/>
<dbReference type="PATRIC" id="fig|47770.28.peg.1170"/>
<dbReference type="GO" id="GO:0005829">
    <property type="term" value="C:cytosol"/>
    <property type="evidence" value="ECO:0007669"/>
    <property type="project" value="TreeGrafter"/>
</dbReference>
<keyword evidence="4" id="KW-0540">Nuclease</keyword>
<dbReference type="Gene3D" id="3.30.420.10">
    <property type="entry name" value="Ribonuclease H-like superfamily/Ribonuclease H"/>
    <property type="match status" value="1"/>
</dbReference>
<evidence type="ECO:0000256" key="5">
    <source>
        <dbReference type="ARBA" id="ARBA00022839"/>
    </source>
</evidence>
<reference evidence="9 14" key="2">
    <citation type="submission" date="2019-09" db="EMBL/GenBank/DDBJ databases">
        <title>Comparative analysis of L. crispatus genomes revealed niche specific adaptation to different host and body sites.</title>
        <authorList>
            <person name="Pan M."/>
            <person name="Hidalgo-Cantabrana C."/>
            <person name="Barrangou R."/>
        </authorList>
    </citation>
    <scope>NUCLEOTIDE SEQUENCE [LARGE SCALE GENOMIC DNA]</scope>
    <source>
        <strain evidence="9 14">NCK2488</strain>
    </source>
</reference>
<dbReference type="PANTHER" id="PTHR30231:SF41">
    <property type="entry name" value="DNA POLYMERASE III SUBUNIT EPSILON"/>
    <property type="match status" value="1"/>
</dbReference>
<dbReference type="SUPFAM" id="SSF53098">
    <property type="entry name" value="Ribonuclease H-like"/>
    <property type="match status" value="1"/>
</dbReference>
<keyword evidence="5 10" id="KW-0269">Exonuclease</keyword>
<dbReference type="Pfam" id="PF00929">
    <property type="entry name" value="RNase_T"/>
    <property type="match status" value="1"/>
</dbReference>
<dbReference type="EMBL" id="VUAV01000022">
    <property type="protein sequence ID" value="KAA8812735.1"/>
    <property type="molecule type" value="Genomic_DNA"/>
</dbReference>
<dbReference type="EMBL" id="LJGP01000036">
    <property type="protein sequence ID" value="KWU03273.1"/>
    <property type="molecule type" value="Genomic_DNA"/>
</dbReference>
<accession>A0A120DI14</accession>
<keyword evidence="3" id="KW-0235">DNA replication</keyword>
<dbReference type="InterPro" id="IPR010152">
    <property type="entry name" value="CRISPR-assoc_prot_Cas2_sub"/>
</dbReference>
<evidence type="ECO:0000259" key="8">
    <source>
        <dbReference type="SMART" id="SM00479"/>
    </source>
</evidence>
<dbReference type="AlphaFoldDB" id="A0A120DI14"/>
<dbReference type="InterPro" id="IPR036397">
    <property type="entry name" value="RNaseH_sf"/>
</dbReference>
<keyword evidence="2" id="KW-0548">Nucleotidyltransferase</keyword>
<dbReference type="Proteomes" id="UP000464915">
    <property type="component" value="Chromosome"/>
</dbReference>
<evidence type="ECO:0000313" key="9">
    <source>
        <dbReference type="EMBL" id="KAA8812735.1"/>
    </source>
</evidence>
<dbReference type="Gene3D" id="3.30.70.240">
    <property type="match status" value="1"/>
</dbReference>
<dbReference type="NCBIfam" id="TIGR01873">
    <property type="entry name" value="cas_CT1978"/>
    <property type="match status" value="1"/>
</dbReference>
<dbReference type="CDD" id="cd09755">
    <property type="entry name" value="Cas2_I-E"/>
    <property type="match status" value="1"/>
</dbReference>
<reference evidence="11" key="4">
    <citation type="submission" date="2020-07" db="EMBL/GenBank/DDBJ databases">
        <title>Comparative genomics analyses of Lactobacillus crispatus isolated from different ecological niches.</title>
        <authorList>
            <person name="Mancino W."/>
            <person name="Mancabelli L."/>
            <person name="Lugli G.A."/>
            <person name="Milani C."/>
            <person name="Viappiani A."/>
            <person name="Anzalone R."/>
            <person name="Longhi G."/>
            <person name="Ventura M."/>
            <person name="Turroni F."/>
        </authorList>
    </citation>
    <scope>NUCLEOTIDE SEQUENCE</scope>
    <source>
        <strain evidence="11">LB65</strain>
    </source>
</reference>
<dbReference type="GO" id="GO:0003887">
    <property type="term" value="F:DNA-directed DNA polymerase activity"/>
    <property type="evidence" value="ECO:0007669"/>
    <property type="project" value="UniProtKB-KW"/>
</dbReference>
<dbReference type="Proteomes" id="UP000324504">
    <property type="component" value="Unassembled WGS sequence"/>
</dbReference>
<gene>
    <name evidence="9" type="primary">cas2e</name>
    <name evidence="10" type="ORF">AEL95_08480</name>
    <name evidence="9" type="ORF">F1C09_05080</name>
    <name evidence="12" type="ORF">GSR61_04815</name>
    <name evidence="11" type="ORF">HYQ56_1148</name>
</gene>
<dbReference type="SMART" id="SM00479">
    <property type="entry name" value="EXOIII"/>
    <property type="match status" value="1"/>
</dbReference>
<evidence type="ECO:0000256" key="4">
    <source>
        <dbReference type="ARBA" id="ARBA00022722"/>
    </source>
</evidence>
<dbReference type="CDD" id="cd06127">
    <property type="entry name" value="DEDDh"/>
    <property type="match status" value="1"/>
</dbReference>
<evidence type="ECO:0000313" key="13">
    <source>
        <dbReference type="Proteomes" id="UP000067598"/>
    </source>
</evidence>
<accession>A0A6P1TW67</accession>
<evidence type="ECO:0000313" key="12">
    <source>
        <dbReference type="EMBL" id="QHQ67929.1"/>
    </source>
</evidence>
<dbReference type="RefSeq" id="WP_057726619.1">
    <property type="nucleotide sequence ID" value="NZ_AP025162.1"/>
</dbReference>
<dbReference type="GO" id="GO:0008408">
    <property type="term" value="F:3'-5' exonuclease activity"/>
    <property type="evidence" value="ECO:0007669"/>
    <property type="project" value="TreeGrafter"/>
</dbReference>
<keyword evidence="5 10" id="KW-0378">Hydrolase</keyword>
<reference evidence="10 13" key="1">
    <citation type="journal article" date="2016" name="Microbiology (Mosc.)">
        <title>Comparison of Lactobacillus crispatus isolates from Lactobacillus-dominated vaginal microbiomes with isolates from microbiomes containing bacterial vaginosis-associated bacteria.</title>
        <authorList>
            <person name="Abdelmaksoud A.A."/>
            <person name="Koparde V.N."/>
            <person name="Sheth N.U."/>
            <person name="Serrano M.G."/>
            <person name="Glascock A.L."/>
            <person name="Fettweis J.M."/>
            <person name="Strauss Iii J.F."/>
            <person name="Buck G.A."/>
            <person name="Jefferson K.K."/>
        </authorList>
    </citation>
    <scope>NUCLEOTIDE SEQUENCE [LARGE SCALE GENOMIC DNA]</scope>
    <source>
        <strain evidence="10 13">VMC3</strain>
    </source>
</reference>
<dbReference type="GO" id="GO:0045004">
    <property type="term" value="P:DNA replication proofreading"/>
    <property type="evidence" value="ECO:0007669"/>
    <property type="project" value="TreeGrafter"/>
</dbReference>
<sequence>MIVITLSKTPQSLRGDLTKWCQEVQTGVYVGNFSARIRDLIWQRIISNIGQGEATLIYSTNNELGFDFKTTRQDKMVADFDGIPLMVHLNSQNKLSSKKKLGFSKAAQHHKVNTFRSQVQDKADSLTSLAVLDIETTGLNLEKDKIISIGAIKYLENNDCEKFYRLIKVDTEVPDNIEKITQLNKGVLANKGIDIKTALLDLRKFLADRIVVGYNLPFDINFLNRDFKKYCHYSLLNECVDLLSAVKKKNVFLDNYHLSTVLENYNIKNSNPHNSLADAVATMELLKKLIKNDNYKIK</sequence>
<dbReference type="Proteomes" id="UP000067598">
    <property type="component" value="Unassembled WGS sequence"/>
</dbReference>
<evidence type="ECO:0000256" key="3">
    <source>
        <dbReference type="ARBA" id="ARBA00022705"/>
    </source>
</evidence>
<evidence type="ECO:0000313" key="10">
    <source>
        <dbReference type="EMBL" id="KWU03273.1"/>
    </source>
</evidence>
<dbReference type="InterPro" id="IPR006054">
    <property type="entry name" value="DnaQ"/>
</dbReference>
<keyword evidence="6" id="KW-0239">DNA-directed DNA polymerase</keyword>
<evidence type="ECO:0000256" key="2">
    <source>
        <dbReference type="ARBA" id="ARBA00022695"/>
    </source>
</evidence>
<protein>
    <recommendedName>
        <fullName evidence="7">DNA polymerase III polC-type</fullName>
    </recommendedName>
</protein>
<dbReference type="PANTHER" id="PTHR30231">
    <property type="entry name" value="DNA POLYMERASE III SUBUNIT EPSILON"/>
    <property type="match status" value="1"/>
</dbReference>